<dbReference type="OMA" id="EECSCLA"/>
<dbReference type="Proteomes" id="UP000291022">
    <property type="component" value="Unassembled WGS sequence"/>
</dbReference>
<evidence type="ECO:0000313" key="2">
    <source>
        <dbReference type="Ensembl" id="ENSUAMP00000037205.1"/>
    </source>
</evidence>
<protein>
    <submittedName>
        <fullName evidence="2">Uncharacterized protein</fullName>
    </submittedName>
</protein>
<proteinExistence type="predicted"/>
<reference evidence="3" key="1">
    <citation type="submission" date="2016-06" db="EMBL/GenBank/DDBJ databases">
        <title>De novo assembly and RNA-Seq shows season-dependent expression and editing in black bear kidneys.</title>
        <authorList>
            <person name="Korstanje R."/>
            <person name="Srivastava A."/>
            <person name="Sarsani V.K."/>
            <person name="Sheehan S.M."/>
            <person name="Seger R.L."/>
            <person name="Barter M.E."/>
            <person name="Lindqvist C."/>
            <person name="Brody L.C."/>
            <person name="Mullikin J.C."/>
        </authorList>
    </citation>
    <scope>NUCLEOTIDE SEQUENCE [LARGE SCALE GENOMIC DNA]</scope>
</reference>
<evidence type="ECO:0000313" key="3">
    <source>
        <dbReference type="Proteomes" id="UP000291022"/>
    </source>
</evidence>
<dbReference type="GeneTree" id="ENSGT00900000143654"/>
<evidence type="ECO:0000256" key="1">
    <source>
        <dbReference type="SAM" id="MobiDB-lite"/>
    </source>
</evidence>
<keyword evidence="3" id="KW-1185">Reference proteome</keyword>
<sequence>MSKVSTVAGWARSPGRPCRPRGPALPSACAAPEQFPWPSAAGSPGGADASSGGRLHASWGSREPVPAHTRGALSVASPSPPVGCSPVGDPGTPLAPWPVSCSQPAPGEASSPGLPASVSAFPCLEEFSSEECSCLAAVVAPGKDSPSASRGSNWSESLSWRCCTAAATAPLLVRGDSSASGGATCPWVSEEHSDSRGCSCGEPSSHVSFCFGWLPGGLLLLSLSGSLEEVTSLGDTGLALELVGLSNPFLLVLLLPAVNRLPSFPKTGFLFSSGGCALDWKTKGVGGEKL</sequence>
<dbReference type="Ensembl" id="ENSUAMT00000041415.1">
    <property type="protein sequence ID" value="ENSUAMP00000037205.1"/>
    <property type="gene ID" value="ENSUAMG00000028173.1"/>
</dbReference>
<organism evidence="2 3">
    <name type="scientific">Ursus americanus</name>
    <name type="common">American black bear</name>
    <name type="synonym">Euarctos americanus</name>
    <dbReference type="NCBI Taxonomy" id="9643"/>
    <lineage>
        <taxon>Eukaryota</taxon>
        <taxon>Metazoa</taxon>
        <taxon>Chordata</taxon>
        <taxon>Craniata</taxon>
        <taxon>Vertebrata</taxon>
        <taxon>Euteleostomi</taxon>
        <taxon>Mammalia</taxon>
        <taxon>Eutheria</taxon>
        <taxon>Laurasiatheria</taxon>
        <taxon>Carnivora</taxon>
        <taxon>Caniformia</taxon>
        <taxon>Ursidae</taxon>
        <taxon>Ursus</taxon>
    </lineage>
</organism>
<feature type="compositionally biased region" description="Low complexity" evidence="1">
    <location>
        <begin position="38"/>
        <end position="53"/>
    </location>
</feature>
<dbReference type="AlphaFoldDB" id="A0A452SWC0"/>
<accession>A0A452SWC0</accession>
<feature type="region of interest" description="Disordered" evidence="1">
    <location>
        <begin position="1"/>
        <end position="89"/>
    </location>
</feature>
<reference evidence="2" key="3">
    <citation type="submission" date="2025-09" db="UniProtKB">
        <authorList>
            <consortium name="Ensembl"/>
        </authorList>
    </citation>
    <scope>IDENTIFICATION</scope>
</reference>
<reference evidence="2" key="2">
    <citation type="submission" date="2025-08" db="UniProtKB">
        <authorList>
            <consortium name="Ensembl"/>
        </authorList>
    </citation>
    <scope>IDENTIFICATION</scope>
</reference>
<name>A0A452SWC0_URSAM</name>